<dbReference type="OrthoDB" id="5358049at2"/>
<evidence type="ECO:0008006" key="3">
    <source>
        <dbReference type="Google" id="ProtNLM"/>
    </source>
</evidence>
<dbReference type="KEGG" id="erz:ER308_20965"/>
<organism evidence="1 2">
    <name type="scientific">Egibacter rhizosphaerae</name>
    <dbReference type="NCBI Taxonomy" id="1670831"/>
    <lineage>
        <taxon>Bacteria</taxon>
        <taxon>Bacillati</taxon>
        <taxon>Actinomycetota</taxon>
        <taxon>Nitriliruptoria</taxon>
        <taxon>Egibacterales</taxon>
        <taxon>Egibacteraceae</taxon>
        <taxon>Egibacter</taxon>
    </lineage>
</organism>
<dbReference type="InterPro" id="IPR058303">
    <property type="entry name" value="DUF7990"/>
</dbReference>
<accession>A0A411YKS5</accession>
<dbReference type="AlphaFoldDB" id="A0A411YKS5"/>
<name>A0A411YKS5_9ACTN</name>
<reference evidence="1 2" key="1">
    <citation type="submission" date="2019-01" db="EMBL/GenBank/DDBJ databases">
        <title>Egibacter rhizosphaerae EGI 80759T.</title>
        <authorList>
            <person name="Chen D.-D."/>
            <person name="Tian Y."/>
            <person name="Jiao J.-Y."/>
            <person name="Zhang X.-T."/>
            <person name="Zhang Y.-G."/>
            <person name="Zhang Y."/>
            <person name="Xiao M."/>
            <person name="Shu W.-S."/>
            <person name="Li W.-J."/>
        </authorList>
    </citation>
    <scope>NUCLEOTIDE SEQUENCE [LARGE SCALE GENOMIC DNA]</scope>
    <source>
        <strain evidence="1 2">EGI 80759</strain>
    </source>
</reference>
<sequence>MISALRRAAGHYEQVYTVRYRSALEREARRQEDLLVTLLFLEALGVENPASPVTAELLPEMIAAYHDWHRREGWERAPDPGVCC</sequence>
<dbReference type="Proteomes" id="UP000291469">
    <property type="component" value="Chromosome"/>
</dbReference>
<dbReference type="Pfam" id="PF25952">
    <property type="entry name" value="DUF7990"/>
    <property type="match status" value="1"/>
</dbReference>
<evidence type="ECO:0000313" key="2">
    <source>
        <dbReference type="Proteomes" id="UP000291469"/>
    </source>
</evidence>
<gene>
    <name evidence="1" type="ORF">ER308_20965</name>
</gene>
<protein>
    <recommendedName>
        <fullName evidence="3">DNA helicase</fullName>
    </recommendedName>
</protein>
<dbReference type="NCBIfam" id="NF041419">
    <property type="entry name" value="CC_star_Cory"/>
    <property type="match status" value="1"/>
</dbReference>
<dbReference type="EMBL" id="CP036402">
    <property type="protein sequence ID" value="QBI21783.1"/>
    <property type="molecule type" value="Genomic_DNA"/>
</dbReference>
<proteinExistence type="predicted"/>
<dbReference type="RefSeq" id="WP_131156774.1">
    <property type="nucleotide sequence ID" value="NZ_CP036402.1"/>
</dbReference>
<evidence type="ECO:0000313" key="1">
    <source>
        <dbReference type="EMBL" id="QBI21783.1"/>
    </source>
</evidence>
<dbReference type="InterPro" id="IPR047717">
    <property type="entry name" value="CC_star_Cory"/>
</dbReference>
<keyword evidence="2" id="KW-1185">Reference proteome</keyword>